<dbReference type="Pfam" id="PF06580">
    <property type="entry name" value="His_kinase"/>
    <property type="match status" value="1"/>
</dbReference>
<feature type="domain" description="Signal transduction histidine kinase internal region" evidence="2">
    <location>
        <begin position="152"/>
        <end position="229"/>
    </location>
</feature>
<keyword evidence="4" id="KW-1185">Reference proteome</keyword>
<dbReference type="GO" id="GO:0016020">
    <property type="term" value="C:membrane"/>
    <property type="evidence" value="ECO:0007669"/>
    <property type="project" value="InterPro"/>
</dbReference>
<accession>A0A316H5T7</accession>
<dbReference type="InterPro" id="IPR050640">
    <property type="entry name" value="Bact_2-comp_sensor_kinase"/>
</dbReference>
<keyword evidence="1" id="KW-1133">Transmembrane helix</keyword>
<dbReference type="AlphaFoldDB" id="A0A316H5T7"/>
<keyword evidence="3" id="KW-0808">Transferase</keyword>
<gene>
    <name evidence="3" type="ORF">LX99_03884</name>
</gene>
<dbReference type="Gene3D" id="3.30.565.10">
    <property type="entry name" value="Histidine kinase-like ATPase, C-terminal domain"/>
    <property type="match status" value="1"/>
</dbReference>
<dbReference type="RefSeq" id="WP_109609331.1">
    <property type="nucleotide sequence ID" value="NZ_QGHA01000008.1"/>
</dbReference>
<dbReference type="PANTHER" id="PTHR34220">
    <property type="entry name" value="SENSOR HISTIDINE KINASE YPDA"/>
    <property type="match status" value="1"/>
</dbReference>
<keyword evidence="3" id="KW-0418">Kinase</keyword>
<comment type="caution">
    <text evidence="3">The sequence shown here is derived from an EMBL/GenBank/DDBJ whole genome shotgun (WGS) entry which is preliminary data.</text>
</comment>
<sequence>MQFFKSKPGVLQLQLLVWLAVSLLLFFSYLPMDGAGQSAVYTILNVVFYAMIIYGNILYLFPVFYQRGRYAWYALLVIAFIAVTGILRGYANMWVYNTFFAKTPERISREIIIKYASGGVLIFVMSLIVRIAIAYFKLKQQTEEILVQKSRAELNLLKSQVQPHFLFNTLNNIYYEAYREAPRTAALIERLSDIMRYFVDESPKNDVAISTEVQFIENYIALEKIRIRHEVVVVFEKNYNAELRIPPMLLMTFVENIFKHGIDKLSERNIIALSLVQQDGYLFFKTDNAIPTGTAGNRDTGFGIVNLTQRLTILYGQNFELKVDQRDHNFTACLKIPVS</sequence>
<evidence type="ECO:0000259" key="2">
    <source>
        <dbReference type="Pfam" id="PF06580"/>
    </source>
</evidence>
<feature type="transmembrane region" description="Helical" evidence="1">
    <location>
        <begin position="38"/>
        <end position="61"/>
    </location>
</feature>
<dbReference type="GO" id="GO:0000155">
    <property type="term" value="F:phosphorelay sensor kinase activity"/>
    <property type="evidence" value="ECO:0007669"/>
    <property type="project" value="InterPro"/>
</dbReference>
<evidence type="ECO:0000313" key="4">
    <source>
        <dbReference type="Proteomes" id="UP000245678"/>
    </source>
</evidence>
<keyword evidence="1" id="KW-0812">Transmembrane</keyword>
<feature type="transmembrane region" description="Helical" evidence="1">
    <location>
        <begin position="111"/>
        <end position="136"/>
    </location>
</feature>
<dbReference type="Proteomes" id="UP000245678">
    <property type="component" value="Unassembled WGS sequence"/>
</dbReference>
<dbReference type="InterPro" id="IPR010559">
    <property type="entry name" value="Sig_transdc_His_kin_internal"/>
</dbReference>
<dbReference type="EMBL" id="QGHA01000008">
    <property type="protein sequence ID" value="PWK75390.1"/>
    <property type="molecule type" value="Genomic_DNA"/>
</dbReference>
<dbReference type="InterPro" id="IPR036890">
    <property type="entry name" value="HATPase_C_sf"/>
</dbReference>
<name>A0A316H5T7_9SPHI</name>
<organism evidence="3 4">
    <name type="scientific">Mucilaginibacter oryzae</name>
    <dbReference type="NCBI Taxonomy" id="468058"/>
    <lineage>
        <taxon>Bacteria</taxon>
        <taxon>Pseudomonadati</taxon>
        <taxon>Bacteroidota</taxon>
        <taxon>Sphingobacteriia</taxon>
        <taxon>Sphingobacteriales</taxon>
        <taxon>Sphingobacteriaceae</taxon>
        <taxon>Mucilaginibacter</taxon>
    </lineage>
</organism>
<keyword evidence="1" id="KW-0472">Membrane</keyword>
<feature type="transmembrane region" description="Helical" evidence="1">
    <location>
        <begin position="70"/>
        <end position="91"/>
    </location>
</feature>
<protein>
    <submittedName>
        <fullName evidence="3">Histidine kinase</fullName>
    </submittedName>
</protein>
<reference evidence="3 4" key="1">
    <citation type="submission" date="2018-05" db="EMBL/GenBank/DDBJ databases">
        <title>Genomic Encyclopedia of Archaeal and Bacterial Type Strains, Phase II (KMG-II): from individual species to whole genera.</title>
        <authorList>
            <person name="Goeker M."/>
        </authorList>
    </citation>
    <scope>NUCLEOTIDE SEQUENCE [LARGE SCALE GENOMIC DNA]</scope>
    <source>
        <strain evidence="3 4">DSM 19975</strain>
    </source>
</reference>
<proteinExistence type="predicted"/>
<evidence type="ECO:0000256" key="1">
    <source>
        <dbReference type="SAM" id="Phobius"/>
    </source>
</evidence>
<evidence type="ECO:0000313" key="3">
    <source>
        <dbReference type="EMBL" id="PWK75390.1"/>
    </source>
</evidence>
<feature type="transmembrane region" description="Helical" evidence="1">
    <location>
        <begin position="12"/>
        <end position="32"/>
    </location>
</feature>
<dbReference type="PANTHER" id="PTHR34220:SF7">
    <property type="entry name" value="SENSOR HISTIDINE KINASE YPDA"/>
    <property type="match status" value="1"/>
</dbReference>